<sequence>MSTLWRFSSSQGPTIGVAAAAFAPARRRSDAPRPRHDDRYCGGGVCVSGAGRGRVIDRVASRVDLVDDLTGALIPPGRGRTVGFSVDDDAYEIDQTAANIGYLHLALARFVDAARPLSPARVAPRVTAVAASAGRKSPEMLAAMRHWARRHGYEVPRSGRVPADVQAAYDAAH</sequence>
<reference evidence="4" key="1">
    <citation type="submission" date="2022-06" db="EMBL/GenBank/DDBJ databases">
        <title>Whole genome shotgun sequencing (WGS) of Rathayibacter sp. ZW T2_19, isolated from stored onions (Allium cepa).</title>
        <authorList>
            <person name="Stoll D.A."/>
            <person name="Huch M."/>
        </authorList>
    </citation>
    <scope>NUCLEOTIDE SEQUENCE</scope>
    <source>
        <strain evidence="4">ZW T2_19</strain>
    </source>
</reference>
<evidence type="ECO:0000259" key="2">
    <source>
        <dbReference type="Pfam" id="PF11774"/>
    </source>
</evidence>
<feature type="domain" description="Lsr2 DNA-binding" evidence="3">
    <location>
        <begin position="140"/>
        <end position="172"/>
    </location>
</feature>
<organism evidence="4 5">
    <name type="scientific">Rathayibacter rubneri</name>
    <dbReference type="NCBI Taxonomy" id="2950106"/>
    <lineage>
        <taxon>Bacteria</taxon>
        <taxon>Bacillati</taxon>
        <taxon>Actinomycetota</taxon>
        <taxon>Actinomycetes</taxon>
        <taxon>Micrococcales</taxon>
        <taxon>Microbacteriaceae</taxon>
        <taxon>Rathayibacter</taxon>
    </lineage>
</organism>
<dbReference type="Proteomes" id="UP001155240">
    <property type="component" value="Unassembled WGS sequence"/>
</dbReference>
<keyword evidence="5" id="KW-1185">Reference proteome</keyword>
<dbReference type="InterPro" id="IPR024412">
    <property type="entry name" value="Lsr2_dim_dom"/>
</dbReference>
<dbReference type="RefSeq" id="WP_251943355.1">
    <property type="nucleotide sequence ID" value="NZ_JAMRYM010000003.1"/>
</dbReference>
<name>A0A9X2DU17_9MICO</name>
<dbReference type="InterPro" id="IPR055370">
    <property type="entry name" value="Lsr2_DNA-bd"/>
</dbReference>
<dbReference type="InterPro" id="IPR042261">
    <property type="entry name" value="Lsr2-like_dimerization"/>
</dbReference>
<dbReference type="GO" id="GO:0016746">
    <property type="term" value="F:acyltransferase activity"/>
    <property type="evidence" value="ECO:0007669"/>
    <property type="project" value="InterPro"/>
</dbReference>
<evidence type="ECO:0000313" key="5">
    <source>
        <dbReference type="Proteomes" id="UP001155240"/>
    </source>
</evidence>
<feature type="domain" description="Lsr2 dimerization" evidence="2">
    <location>
        <begin position="63"/>
        <end position="116"/>
    </location>
</feature>
<dbReference type="Pfam" id="PF23359">
    <property type="entry name" value="Lsr2_DNA-bd"/>
    <property type="match status" value="1"/>
</dbReference>
<evidence type="ECO:0000313" key="4">
    <source>
        <dbReference type="EMBL" id="MCM6761192.1"/>
    </source>
</evidence>
<dbReference type="EMBL" id="JAMRYM010000003">
    <property type="protein sequence ID" value="MCM6761192.1"/>
    <property type="molecule type" value="Genomic_DNA"/>
</dbReference>
<gene>
    <name evidence="4" type="ORF">NB037_02060</name>
</gene>
<dbReference type="Gene3D" id="3.30.60.230">
    <property type="entry name" value="Lsr2, dimerization domain"/>
    <property type="match status" value="1"/>
</dbReference>
<dbReference type="AlphaFoldDB" id="A0A9X2DU17"/>
<proteinExistence type="predicted"/>
<keyword evidence="1" id="KW-0238">DNA-binding</keyword>
<accession>A0A9X2DU17</accession>
<evidence type="ECO:0000259" key="3">
    <source>
        <dbReference type="Pfam" id="PF23359"/>
    </source>
</evidence>
<dbReference type="Gene3D" id="4.10.320.10">
    <property type="entry name" value="E3-binding domain"/>
    <property type="match status" value="1"/>
</dbReference>
<comment type="caution">
    <text evidence="4">The sequence shown here is derived from an EMBL/GenBank/DDBJ whole genome shotgun (WGS) entry which is preliminary data.</text>
</comment>
<dbReference type="GO" id="GO:0003677">
    <property type="term" value="F:DNA binding"/>
    <property type="evidence" value="ECO:0007669"/>
    <property type="project" value="UniProtKB-KW"/>
</dbReference>
<dbReference type="InterPro" id="IPR036625">
    <property type="entry name" value="E3-bd_dom_sf"/>
</dbReference>
<protein>
    <submittedName>
        <fullName evidence="4">Lsr2 family protein</fullName>
    </submittedName>
</protein>
<dbReference type="Pfam" id="PF11774">
    <property type="entry name" value="Lsr2"/>
    <property type="match status" value="1"/>
</dbReference>
<evidence type="ECO:0000256" key="1">
    <source>
        <dbReference type="ARBA" id="ARBA00023125"/>
    </source>
</evidence>